<dbReference type="AlphaFoldDB" id="A0A0A7KIL1"/>
<dbReference type="InterPro" id="IPR034660">
    <property type="entry name" value="DinB/YfiT-like"/>
</dbReference>
<dbReference type="KEGG" id="dsw:QR90_14615"/>
<dbReference type="RefSeq" id="WP_039685639.1">
    <property type="nucleotide sequence ID" value="NZ_CP010028.1"/>
</dbReference>
<evidence type="ECO:0000259" key="1">
    <source>
        <dbReference type="Pfam" id="PF12867"/>
    </source>
</evidence>
<dbReference type="Proteomes" id="UP000030634">
    <property type="component" value="Chromosome"/>
</dbReference>
<dbReference type="HOGENOM" id="CLU_1683673_0_0_0"/>
<dbReference type="InterPro" id="IPR024775">
    <property type="entry name" value="DinB-like"/>
</dbReference>
<evidence type="ECO:0000313" key="3">
    <source>
        <dbReference type="Proteomes" id="UP000030634"/>
    </source>
</evidence>
<sequence length="156" mass="17047">MMGLQEFLADNYRTELAAFRAVLAGIPEDVFGVDRLGHSPAWHALHIADWLRLTVLGDPTANYHYLGWEDKAWAQAMKTDAAPVQEDASKADILARLDGIGEQAVAYLQNASDADMEGMTFSPSAPNGERPRLAAVGLHLRHVAYHRGQVVLGQKA</sequence>
<organism evidence="2 3">
    <name type="scientific">Deinococcus radiopugnans</name>
    <dbReference type="NCBI Taxonomy" id="57497"/>
    <lineage>
        <taxon>Bacteria</taxon>
        <taxon>Thermotogati</taxon>
        <taxon>Deinococcota</taxon>
        <taxon>Deinococci</taxon>
        <taxon>Deinococcales</taxon>
        <taxon>Deinococcaceae</taxon>
        <taxon>Deinococcus</taxon>
    </lineage>
</organism>
<dbReference type="EMBL" id="CP010028">
    <property type="protein sequence ID" value="AIZ46037.1"/>
    <property type="molecule type" value="Genomic_DNA"/>
</dbReference>
<dbReference type="STRING" id="1182571.QR90_14615"/>
<evidence type="ECO:0000313" key="2">
    <source>
        <dbReference type="EMBL" id="AIZ46037.1"/>
    </source>
</evidence>
<name>A0A0A7KIL1_9DEIO</name>
<dbReference type="SUPFAM" id="SSF109854">
    <property type="entry name" value="DinB/YfiT-like putative metalloenzymes"/>
    <property type="match status" value="1"/>
</dbReference>
<gene>
    <name evidence="2" type="ORF">QR90_14615</name>
</gene>
<proteinExistence type="predicted"/>
<protein>
    <recommendedName>
        <fullName evidence="1">DinB-like domain-containing protein</fullName>
    </recommendedName>
</protein>
<accession>A0A0A7KIL1</accession>
<reference evidence="3" key="1">
    <citation type="submission" date="2014-11" db="EMBL/GenBank/DDBJ databases">
        <title>Hymenobacter sp. DG25B genome submission.</title>
        <authorList>
            <person name="Jung H.-Y."/>
            <person name="Kim M.K."/>
            <person name="Srinivasan S."/>
            <person name="Lim S."/>
        </authorList>
    </citation>
    <scope>NUCLEOTIDE SEQUENCE [LARGE SCALE GENOMIC DNA]</scope>
    <source>
        <strain evidence="3">DY59</strain>
    </source>
</reference>
<dbReference type="Gene3D" id="1.20.120.450">
    <property type="entry name" value="dinb family like domain"/>
    <property type="match status" value="1"/>
</dbReference>
<dbReference type="Pfam" id="PF12867">
    <property type="entry name" value="DinB_2"/>
    <property type="match status" value="1"/>
</dbReference>
<feature type="domain" description="DinB-like" evidence="1">
    <location>
        <begin position="14"/>
        <end position="150"/>
    </location>
</feature>